<accession>A0A5N5N3S7</accession>
<evidence type="ECO:0000256" key="1">
    <source>
        <dbReference type="SAM" id="MobiDB-lite"/>
    </source>
</evidence>
<dbReference type="GO" id="GO:0016592">
    <property type="term" value="C:mediator complex"/>
    <property type="evidence" value="ECO:0007669"/>
    <property type="project" value="InterPro"/>
</dbReference>
<dbReference type="PANTHER" id="PTHR33739">
    <property type="entry name" value="OS07G0681500 PROTEIN"/>
    <property type="match status" value="1"/>
</dbReference>
<reference evidence="3" key="1">
    <citation type="journal article" date="2019" name="Gigascience">
        <title>De novo genome assembly of the endangered Acer yangbiense, a plant species with extremely small populations endemic to Yunnan Province, China.</title>
        <authorList>
            <person name="Yang J."/>
            <person name="Wariss H.M."/>
            <person name="Tao L."/>
            <person name="Zhang R."/>
            <person name="Yun Q."/>
            <person name="Hollingsworth P."/>
            <person name="Dao Z."/>
            <person name="Luo G."/>
            <person name="Guo H."/>
            <person name="Ma Y."/>
            <person name="Sun W."/>
        </authorList>
    </citation>
    <scope>NUCLEOTIDE SEQUENCE [LARGE SCALE GENOMIC DNA]</scope>
    <source>
        <strain evidence="3">cv. br00</strain>
    </source>
</reference>
<organism evidence="2 3">
    <name type="scientific">Salix brachista</name>
    <dbReference type="NCBI Taxonomy" id="2182728"/>
    <lineage>
        <taxon>Eukaryota</taxon>
        <taxon>Viridiplantae</taxon>
        <taxon>Streptophyta</taxon>
        <taxon>Embryophyta</taxon>
        <taxon>Tracheophyta</taxon>
        <taxon>Spermatophyta</taxon>
        <taxon>Magnoliopsida</taxon>
        <taxon>eudicotyledons</taxon>
        <taxon>Gunneridae</taxon>
        <taxon>Pentapetalae</taxon>
        <taxon>rosids</taxon>
        <taxon>fabids</taxon>
        <taxon>Malpighiales</taxon>
        <taxon>Salicaceae</taxon>
        <taxon>Saliceae</taxon>
        <taxon>Salix</taxon>
    </lineage>
</organism>
<protein>
    <recommendedName>
        <fullName evidence="4">Mediator of RNA polymerase II transcription subunit 33A</fullName>
    </recommendedName>
</protein>
<dbReference type="EMBL" id="VDCV01000004">
    <property type="protein sequence ID" value="KAB5561852.1"/>
    <property type="molecule type" value="Genomic_DNA"/>
</dbReference>
<sequence>MEMEKTRGGESEETERRKLILLEKVKECLSQKPDQRREESPILWAMDVVKCLQSLKMEMPSPDLAEILVSHLCFDNNNASIWKFLQQALSVRLLSPLHVLSLLSSRVIPNRRSQPEAYRLFLELFSRYAFSLDTAVDDACRDKIINSVDSALQLSRTYEVRLSELGQLLVLLFFTVFVGLIDSTFDDMGLQIKSSDIQEGPFGVDNFQDMDMDSRGNFSAEKNEHRELLRKKNTNMAMEVLAKLMESRKAVVLLRLVRLNMPEKFHGLLQRLWFSEANNLTSSSMKPVSQFFERLSANIFKVCDFEYQLNKGQLVRMLSDIRQPYKRLSYCNSESVQSACWAPFDIYLEHIMDGKQLLITSGVSMLTETIMLLQVFNRASWQETFLALWLSALRLVQREHDPLEGPIPHLESRLCILLTIVPLAIANIMDDEAKFCSSSLQGAAKSGFMEIDGHGYQVDGKGQTSRKNGLISSLQVLGQFSGLLCPPASVIGAANAAAVKAASFISNSKSANCGSVCGTHSDSYINAGGNLRHLIIEACIARKLIDTSAYYWPGYVSASVISFIDLPPVQKSPWVVFMEGTPFSNSLVNLLLATPAPSLAEIEKLYDIALNGSVEERSAAAKILCGASLSHGWNIQVCMCTVLMTKIPKLFCTLCFDQCLPKEYEQAFLDLLTYCGLGMEEHVLRYVVKLLSPPKPSTHTGQRSYLVDYMPMLSVILSGASTIDTVHVLSLHGLVGEVLLLFMVFTPRIPEVAASLMPLCEVFGSRMPTSNNISSTNDEPSIYMVYSSAFLFLLRLWKFYRPPIDQCLTGGGAIGGELTLEYLLLLRNGRIASHNYSTQDEFNSDQGQHEYASDKPEYVDFYPKLRAWYCQNKSCVASPLSGISTGNPVHEVANKILNMIYWKMTKSGSSSGNSSTATSNSLCGSPPSTAEDPYQRPMLPAWDVLEATPFVLEAILTACAHGRLSSRDLTTGLRDLIDFLPATLGTIVSYFAAEVTRGIWKPVPMNGTDWPSPAAILSAIDSEIKEILAAAGVDIPCGSSGQSPPMLPLPMAALVSLTITFKLNKSHEYIHAVVGPALENCSSGCPWPSIPIIGSLWAQKVRRWHHFIVVSCARSVLKRNKVAVAQLLRSCFSSFLGSLNDSTSLLSNQSSVSRLLGTIIAAPGVSPSLAPGFLYLRSCRTIVDIQYVNGVIIGLVTEYARELATRWTRMDSSRLKSSQASLSHAAAKAREVAVLGASLLCLSGGMNLIQELYLETIPTWLLSSKTEKLGEVSAVSRILEGYAMAYLLVMSGSASWGIGSTPPAWAMARRARVVGVHMDFLVRVLEGNISLGCHPATWKAYVSCVVGLVVSFAPAWIQVVKLETLRKLASGLRGWHESELALSLLERGGVAAMGSVAELLDVIS</sequence>
<feature type="compositionally biased region" description="Low complexity" evidence="1">
    <location>
        <begin position="912"/>
        <end position="921"/>
    </location>
</feature>
<name>A0A5N5N3S7_9ROSI</name>
<dbReference type="PANTHER" id="PTHR33739:SF3">
    <property type="entry name" value="OS07G0681500 PROTEIN"/>
    <property type="match status" value="1"/>
</dbReference>
<evidence type="ECO:0008006" key="4">
    <source>
        <dbReference type="Google" id="ProtNLM"/>
    </source>
</evidence>
<keyword evidence="3" id="KW-1185">Reference proteome</keyword>
<gene>
    <name evidence="2" type="ORF">DKX38_006809</name>
</gene>
<proteinExistence type="predicted"/>
<dbReference type="Proteomes" id="UP000326939">
    <property type="component" value="Chromosome 4"/>
</dbReference>
<comment type="caution">
    <text evidence="2">The sequence shown here is derived from an EMBL/GenBank/DDBJ whole genome shotgun (WGS) entry which is preliminary data.</text>
</comment>
<evidence type="ECO:0000313" key="3">
    <source>
        <dbReference type="Proteomes" id="UP000326939"/>
    </source>
</evidence>
<dbReference type="GO" id="GO:2000762">
    <property type="term" value="P:regulation of phenylpropanoid metabolic process"/>
    <property type="evidence" value="ECO:0007669"/>
    <property type="project" value="InterPro"/>
</dbReference>
<feature type="region of interest" description="Disordered" evidence="1">
    <location>
        <begin position="912"/>
        <end position="931"/>
    </location>
</feature>
<dbReference type="InterPro" id="IPR039638">
    <property type="entry name" value="MED33A/B"/>
</dbReference>
<evidence type="ECO:0000313" key="2">
    <source>
        <dbReference type="EMBL" id="KAB5561852.1"/>
    </source>
</evidence>